<feature type="compositionally biased region" description="Polar residues" evidence="2">
    <location>
        <begin position="30"/>
        <end position="48"/>
    </location>
</feature>
<feature type="compositionally biased region" description="Polar residues" evidence="2">
    <location>
        <begin position="181"/>
        <end position="190"/>
    </location>
</feature>
<name>I2H1J3_HENB6</name>
<feature type="region of interest" description="Disordered" evidence="2">
    <location>
        <begin position="259"/>
        <end position="289"/>
    </location>
</feature>
<feature type="coiled-coil region" evidence="1">
    <location>
        <begin position="426"/>
        <end position="467"/>
    </location>
</feature>
<evidence type="ECO:0000313" key="5">
    <source>
        <dbReference type="Proteomes" id="UP000002866"/>
    </source>
</evidence>
<feature type="compositionally biased region" description="Low complexity" evidence="2">
    <location>
        <begin position="584"/>
        <end position="611"/>
    </location>
</feature>
<feature type="compositionally biased region" description="Low complexity" evidence="2">
    <location>
        <begin position="310"/>
        <end position="333"/>
    </location>
</feature>
<feature type="region of interest" description="Disordered" evidence="2">
    <location>
        <begin position="153"/>
        <end position="225"/>
    </location>
</feature>
<feature type="compositionally biased region" description="Basic and acidic residues" evidence="2">
    <location>
        <begin position="196"/>
        <end position="214"/>
    </location>
</feature>
<feature type="region of interest" description="Disordered" evidence="2">
    <location>
        <begin position="567"/>
        <end position="627"/>
    </location>
</feature>
<dbReference type="eggNOG" id="ENOG502RJFX">
    <property type="taxonomic scope" value="Eukaryota"/>
</dbReference>
<sequence>MPSSLLSSNRHSKKNKLHHNSHNKKRKNGNTDSVEPSDVLQTAINSHTLHGKGKQYKSPFRDTQTPSNMNVALKKKNHRYPTISATSPYSNMTPQDLGYKNIHPSTKRAKDIPFPVLLIENEIRQDKLFAQLTEKESQLDYLQKSQKLIKVEPIGQRPVSKSKQKDSKLKTNTDKPKATKKTQSSISDKTSIAKLDAPKGKLKKEANTEEKPDIGSESEPESSFVDAVSDQDITENLTRKSDGLAQSNVQEDDQIDTEIEDDSQDAQSWVPSDNVSVASSTSSSSIGEKPMALDLAPKIHTEVVQVYGATTSTNSKSNSNTREPTPSRSTSSFFTVFKRNSNRDQYSNSPSNQRNVNSNLTNIKTSTLREMNNVINPKATPKNPELLVKTRYNNNSIILSKSVYDLVNYNIKVHNKRVKDYINDSNIKYKEKNEEFNNSINELDLKIKSIEKDIIDYKAKIDSLMNDNVEKNDIDIENYHEKMLIKKNQIIKKNDEITYILQSSPPTAAISLDTKDAVTKQSDCTPLIKDWKSEQSKLNEQIDSKVNVIKQLNKNLADVKQKITELSESAKPAPPLSPVKKLVSSPTTNTNTNVSSNAKATANTNTASNASIHSGSSRSTITINSNDELGGDLETAISTMDQPVVNSRQLNPSSSTPAPIPKTPINTELEKSIKLQVSNKLKIKESLKNERLNLNTLISRLKDLTKNYSVKLSSTLSSASSINSMPINSSSETSSLTELNDDTNIRRGTAHSIAVKQLHRSTIPGKYQQLIKIMVLPQLVYMLLQMMVMNILLCTIGSQKKS</sequence>
<feature type="region of interest" description="Disordered" evidence="2">
    <location>
        <begin position="339"/>
        <end position="358"/>
    </location>
</feature>
<feature type="compositionally biased region" description="Basic and acidic residues" evidence="2">
    <location>
        <begin position="163"/>
        <end position="177"/>
    </location>
</feature>
<keyword evidence="5" id="KW-1185">Reference proteome</keyword>
<feature type="compositionally biased region" description="Polar residues" evidence="2">
    <location>
        <begin position="646"/>
        <end position="657"/>
    </location>
</feature>
<keyword evidence="3" id="KW-0812">Transmembrane</keyword>
<dbReference type="FunCoup" id="I2H1J3">
    <property type="interactions" value="376"/>
</dbReference>
<dbReference type="AlphaFoldDB" id="I2H1J3"/>
<organism evidence="4 5">
    <name type="scientific">Henningerozyma blattae (strain ATCC 34711 / CBS 6284 / DSM 70876 / NBRC 10599 / NRRL Y-10934 / UCD 77-7)</name>
    <name type="common">Yeast</name>
    <name type="synonym">Tetrapisispora blattae</name>
    <dbReference type="NCBI Taxonomy" id="1071380"/>
    <lineage>
        <taxon>Eukaryota</taxon>
        <taxon>Fungi</taxon>
        <taxon>Dikarya</taxon>
        <taxon>Ascomycota</taxon>
        <taxon>Saccharomycotina</taxon>
        <taxon>Saccharomycetes</taxon>
        <taxon>Saccharomycetales</taxon>
        <taxon>Saccharomycetaceae</taxon>
        <taxon>Henningerozyma</taxon>
    </lineage>
</organism>
<dbReference type="Proteomes" id="UP000002866">
    <property type="component" value="Chromosome 3"/>
</dbReference>
<feature type="region of interest" description="Disordered" evidence="2">
    <location>
        <begin position="1"/>
        <end position="67"/>
    </location>
</feature>
<dbReference type="KEGG" id="tbl:TBLA_0C04480"/>
<evidence type="ECO:0000256" key="3">
    <source>
        <dbReference type="SAM" id="Phobius"/>
    </source>
</evidence>
<dbReference type="InParanoid" id="I2H1J3"/>
<dbReference type="RefSeq" id="XP_004179764.1">
    <property type="nucleotide sequence ID" value="XM_004179716.1"/>
</dbReference>
<keyword evidence="3" id="KW-0472">Membrane</keyword>
<dbReference type="STRING" id="1071380.I2H1J3"/>
<feature type="compositionally biased region" description="Low complexity" evidence="2">
    <location>
        <begin position="272"/>
        <end position="285"/>
    </location>
</feature>
<feature type="compositionally biased region" description="Polar residues" evidence="2">
    <location>
        <begin position="343"/>
        <end position="358"/>
    </location>
</feature>
<evidence type="ECO:0000313" key="4">
    <source>
        <dbReference type="EMBL" id="CCH60245.1"/>
    </source>
</evidence>
<keyword evidence="1" id="KW-0175">Coiled coil</keyword>
<feature type="region of interest" description="Disordered" evidence="2">
    <location>
        <begin position="309"/>
        <end position="333"/>
    </location>
</feature>
<protein>
    <submittedName>
        <fullName evidence="4">Uncharacterized protein</fullName>
    </submittedName>
</protein>
<feature type="compositionally biased region" description="Basic residues" evidence="2">
    <location>
        <begin position="10"/>
        <end position="28"/>
    </location>
</feature>
<dbReference type="EMBL" id="HE806318">
    <property type="protein sequence ID" value="CCH60245.1"/>
    <property type="molecule type" value="Genomic_DNA"/>
</dbReference>
<dbReference type="HOGENOM" id="CLU_350969_0_0_1"/>
<dbReference type="OrthoDB" id="4068250at2759"/>
<feature type="compositionally biased region" description="Polar residues" evidence="2">
    <location>
        <begin position="612"/>
        <end position="627"/>
    </location>
</feature>
<evidence type="ECO:0000256" key="1">
    <source>
        <dbReference type="SAM" id="Coils"/>
    </source>
</evidence>
<reference evidence="4 5" key="1">
    <citation type="journal article" date="2011" name="Proc. Natl. Acad. Sci. U.S.A.">
        <title>Evolutionary erosion of yeast sex chromosomes by mating-type switching accidents.</title>
        <authorList>
            <person name="Gordon J.L."/>
            <person name="Armisen D."/>
            <person name="Proux-Wera E."/>
            <person name="Oheigeartaigh S.S."/>
            <person name="Byrne K.P."/>
            <person name="Wolfe K.H."/>
        </authorList>
    </citation>
    <scope>NUCLEOTIDE SEQUENCE [LARGE SCALE GENOMIC DNA]</scope>
    <source>
        <strain evidence="5">ATCC 34711 / CBS 6284 / DSM 70876 / NBRC 10599 / NRRL Y-10934 / UCD 77-7</strain>
    </source>
</reference>
<accession>I2H1J3</accession>
<gene>
    <name evidence="4" type="primary">TBLA0C04480</name>
    <name evidence="4" type="ORF">TBLA_0C04480</name>
</gene>
<evidence type="ECO:0000256" key="2">
    <source>
        <dbReference type="SAM" id="MobiDB-lite"/>
    </source>
</evidence>
<dbReference type="GeneID" id="14495225"/>
<keyword evidence="3" id="KW-1133">Transmembrane helix</keyword>
<feature type="transmembrane region" description="Helical" evidence="3">
    <location>
        <begin position="779"/>
        <end position="798"/>
    </location>
</feature>
<feature type="region of interest" description="Disordered" evidence="2">
    <location>
        <begin position="646"/>
        <end position="665"/>
    </location>
</feature>
<proteinExistence type="predicted"/>